<dbReference type="GeneID" id="39575584"/>
<evidence type="ECO:0000313" key="2">
    <source>
        <dbReference type="Proteomes" id="UP000272025"/>
    </source>
</evidence>
<organism evidence="1 2">
    <name type="scientific">Sodiomyces alkalinus (strain CBS 110278 / VKM F-3762 / F11)</name>
    <name type="common">Alkaliphilic filamentous fungus</name>
    <dbReference type="NCBI Taxonomy" id="1314773"/>
    <lineage>
        <taxon>Eukaryota</taxon>
        <taxon>Fungi</taxon>
        <taxon>Dikarya</taxon>
        <taxon>Ascomycota</taxon>
        <taxon>Pezizomycotina</taxon>
        <taxon>Sordariomycetes</taxon>
        <taxon>Hypocreomycetidae</taxon>
        <taxon>Glomerellales</taxon>
        <taxon>Plectosphaerellaceae</taxon>
        <taxon>Sodiomyces</taxon>
    </lineage>
</organism>
<accession>A0A3N2Q795</accession>
<dbReference type="AlphaFoldDB" id="A0A3N2Q795"/>
<reference evidence="1 2" key="1">
    <citation type="journal article" date="2018" name="Mol. Ecol.">
        <title>The obligate alkalophilic soda-lake fungus Sodiomyces alkalinus has shifted to a protein diet.</title>
        <authorList>
            <person name="Grum-Grzhimaylo A.A."/>
            <person name="Falkoski D.L."/>
            <person name="van den Heuvel J."/>
            <person name="Valero-Jimenez C.A."/>
            <person name="Min B."/>
            <person name="Choi I.G."/>
            <person name="Lipzen A."/>
            <person name="Daum C.G."/>
            <person name="Aanen D.K."/>
            <person name="Tsang A."/>
            <person name="Henrissat B."/>
            <person name="Bilanenko E.N."/>
            <person name="de Vries R.P."/>
            <person name="van Kan J.A.L."/>
            <person name="Grigoriev I.V."/>
            <person name="Debets A.J.M."/>
        </authorList>
    </citation>
    <scope>NUCLEOTIDE SEQUENCE [LARGE SCALE GENOMIC DNA]</scope>
    <source>
        <strain evidence="1 2">F11</strain>
    </source>
</reference>
<dbReference type="RefSeq" id="XP_028470392.1">
    <property type="nucleotide sequence ID" value="XM_028607106.1"/>
</dbReference>
<dbReference type="EMBL" id="ML119051">
    <property type="protein sequence ID" value="ROT42586.1"/>
    <property type="molecule type" value="Genomic_DNA"/>
</dbReference>
<proteinExistence type="predicted"/>
<evidence type="ECO:0000313" key="1">
    <source>
        <dbReference type="EMBL" id="ROT42586.1"/>
    </source>
</evidence>
<dbReference type="Proteomes" id="UP000272025">
    <property type="component" value="Unassembled WGS sequence"/>
</dbReference>
<sequence>MCQSPHRNFSEIRIPSQPTTNRVTRTSVQFASFSGCAAVKPPNHSSYFSAVVVCPPLSPGWYRSSFDVGKAVWATPFGGRFSRTSWQSVQSPTSVKGLCQAFKHSAGLSTHLGALTRHSPSRKVPEAEPPTTIGSYAGREAKTKAESPAFFPLCVVLLSALVLDSCYSLLTKPSLDVGCGRIAPEPYNVFLENSTPSERPDDLSLFYFSLSFLTLLEVTE</sequence>
<keyword evidence="2" id="KW-1185">Reference proteome</keyword>
<name>A0A3N2Q795_SODAK</name>
<gene>
    <name evidence="1" type="ORF">SODALDRAFT_18758</name>
</gene>
<protein>
    <submittedName>
        <fullName evidence="1">Uncharacterized protein</fullName>
    </submittedName>
</protein>